<dbReference type="PROSITE" id="PS51003">
    <property type="entry name" value="CYTB_CTER"/>
    <property type="match status" value="1"/>
</dbReference>
<evidence type="ECO:0000256" key="5">
    <source>
        <dbReference type="ARBA" id="ARBA00022617"/>
    </source>
</evidence>
<dbReference type="InterPro" id="IPR048259">
    <property type="entry name" value="Cytochrome_b_N_euk/bac"/>
</dbReference>
<proteinExistence type="inferred from homology"/>
<dbReference type="InterPro" id="IPR005797">
    <property type="entry name" value="Cyt_b/b6_N"/>
</dbReference>
<keyword evidence="10 16" id="KW-0249">Electron transport</keyword>
<geneLocation type="mitochondrion" evidence="19"/>
<evidence type="ECO:0000256" key="16">
    <source>
        <dbReference type="RuleBase" id="RU362117"/>
    </source>
</evidence>
<keyword evidence="14 16" id="KW-0496">Mitochondrion</keyword>
<comment type="function">
    <text evidence="1 16">Component of the ubiquinol-cytochrome c reductase complex (complex III or cytochrome b-c1 complex) that is part of the mitochondrial respiratory chain. The b-c1 complex mediates electron transfer from ubiquinol to cytochrome c. Contributes to the generation of a proton gradient across the mitochondrial membrane that is then used for ATP synthesis.</text>
</comment>
<evidence type="ECO:0000256" key="3">
    <source>
        <dbReference type="ARBA" id="ARBA00013531"/>
    </source>
</evidence>
<comment type="subcellular location">
    <subcellularLocation>
        <location evidence="2">Mitochondrion inner membrane</location>
        <topology evidence="2">Multi-pass membrane protein</topology>
    </subcellularLocation>
</comment>
<gene>
    <name evidence="19" type="primary">cob</name>
</gene>
<dbReference type="CDD" id="cd00290">
    <property type="entry name" value="cytochrome_b_C"/>
    <property type="match status" value="1"/>
</dbReference>
<feature type="transmembrane region" description="Helical" evidence="16">
    <location>
        <begin position="107"/>
        <end position="130"/>
    </location>
</feature>
<dbReference type="GO" id="GO:0005743">
    <property type="term" value="C:mitochondrial inner membrane"/>
    <property type="evidence" value="ECO:0007669"/>
    <property type="project" value="UniProtKB-SubCell"/>
</dbReference>
<evidence type="ECO:0000259" key="17">
    <source>
        <dbReference type="PROSITE" id="PS51002"/>
    </source>
</evidence>
<keyword evidence="12 16" id="KW-0408">Iron</keyword>
<evidence type="ECO:0000256" key="4">
    <source>
        <dbReference type="ARBA" id="ARBA00022448"/>
    </source>
</evidence>
<accession>A0A173QSY1</accession>
<feature type="transmembrane region" description="Helical" evidence="16">
    <location>
        <begin position="218"/>
        <end position="244"/>
    </location>
</feature>
<evidence type="ECO:0000256" key="1">
    <source>
        <dbReference type="ARBA" id="ARBA00002566"/>
    </source>
</evidence>
<keyword evidence="5 16" id="KW-0349">Heme</keyword>
<dbReference type="Pfam" id="PF00032">
    <property type="entry name" value="Cytochrom_B_C"/>
    <property type="match status" value="1"/>
</dbReference>
<evidence type="ECO:0000256" key="6">
    <source>
        <dbReference type="ARBA" id="ARBA00022660"/>
    </source>
</evidence>
<protein>
    <recommendedName>
        <fullName evidence="3 16">Cytochrome b</fullName>
    </recommendedName>
</protein>
<dbReference type="GO" id="GO:0006122">
    <property type="term" value="P:mitochondrial electron transport, ubiquinol to cytochrome c"/>
    <property type="evidence" value="ECO:0007669"/>
    <property type="project" value="TreeGrafter"/>
</dbReference>
<evidence type="ECO:0000256" key="7">
    <source>
        <dbReference type="ARBA" id="ARBA00022692"/>
    </source>
</evidence>
<dbReference type="InterPro" id="IPR005798">
    <property type="entry name" value="Cyt_b/b6_C"/>
</dbReference>
<feature type="transmembrane region" description="Helical" evidence="16">
    <location>
        <begin position="340"/>
        <end position="361"/>
    </location>
</feature>
<dbReference type="InterPro" id="IPR016174">
    <property type="entry name" value="Di-haem_cyt_TM"/>
</dbReference>
<comment type="similarity">
    <text evidence="16">Belongs to the cytochrome b family.</text>
</comment>
<evidence type="ECO:0000256" key="15">
    <source>
        <dbReference type="ARBA" id="ARBA00023136"/>
    </source>
</evidence>
<feature type="transmembrane region" description="Helical" evidence="16">
    <location>
        <begin position="26"/>
        <end position="48"/>
    </location>
</feature>
<reference evidence="19" key="1">
    <citation type="journal article" date="2016" name="Mol. Phylogenet. Evol.">
        <title>Back to solitude: Solving the phylogenetic position of the Diazonidae using molecular and developmental characters.</title>
        <authorList>
            <person name="Shenkar N."/>
            <person name="Koplovitz G."/>
            <person name="Dray L."/>
            <person name="Gissi C."/>
            <person name="Huchon D."/>
        </authorList>
    </citation>
    <scope>NUCLEOTIDE SEQUENCE</scope>
</reference>
<dbReference type="InterPro" id="IPR027387">
    <property type="entry name" value="Cytb/b6-like_sf"/>
</dbReference>
<dbReference type="Gene3D" id="1.20.810.10">
    <property type="entry name" value="Cytochrome Bc1 Complex, Chain C"/>
    <property type="match status" value="1"/>
</dbReference>
<dbReference type="PANTHER" id="PTHR19271">
    <property type="entry name" value="CYTOCHROME B"/>
    <property type="match status" value="1"/>
</dbReference>
<evidence type="ECO:0000256" key="9">
    <source>
        <dbReference type="ARBA" id="ARBA00022792"/>
    </source>
</evidence>
<feature type="domain" description="Cytochrome b/b6 C-terminal region profile" evidence="18">
    <location>
        <begin position="208"/>
        <end position="362"/>
    </location>
</feature>
<feature type="transmembrane region" description="Helical" evidence="16">
    <location>
        <begin position="81"/>
        <end position="101"/>
    </location>
</feature>
<name>A0A173QSY1_9ASCI</name>
<dbReference type="SUPFAM" id="SSF81648">
    <property type="entry name" value="a domain/subunit of cytochrome bc1 complex (Ubiquinol-cytochrome c reductase)"/>
    <property type="match status" value="1"/>
</dbReference>
<keyword evidence="8 16" id="KW-0479">Metal-binding</keyword>
<dbReference type="GO" id="GO:0016491">
    <property type="term" value="F:oxidoreductase activity"/>
    <property type="evidence" value="ECO:0007669"/>
    <property type="project" value="UniProtKB-UniRule"/>
</dbReference>
<evidence type="ECO:0000259" key="18">
    <source>
        <dbReference type="PROSITE" id="PS51003"/>
    </source>
</evidence>
<feature type="transmembrane region" description="Helical" evidence="16">
    <location>
        <begin position="286"/>
        <end position="306"/>
    </location>
</feature>
<sequence length="362" mass="41891">MFRNGSLVGLLYGSFGRLPSPINISYFWNFGSLVGLFLVSQIITGVFLTMHYSSNMFFAFDSVSHIIYDVNYGWLMRYMHINGASFFIGLIYFHFCRGLYYKRYSSLHAWMIGVTLLILSMLTAFLGYVLPWGQMSFWGATVITNLVSAVPYVGTDIVYWLWGGYSVSAPTLSRFYTFHFLFPLIIALFSVVHLYFIHSSGGSGNPVGFFSNSLKIDFWPYFGVKDVLGFFSFFFLFLFLSFFFSDMMSDPDNYGKANPLVTPVHIKPEWYFLFAYAILRSIPNKLLGVLSLVFSILVFYILPFGFKKFSSSFFYQVFFWFWLFNFCMLTWLGGCPVKDIFNYMSQVGGVVYFFVLFLLLFV</sequence>
<evidence type="ECO:0000256" key="12">
    <source>
        <dbReference type="ARBA" id="ARBA00023004"/>
    </source>
</evidence>
<organism evidence="19">
    <name type="scientific">Rhopalaea idoneta</name>
    <dbReference type="NCBI Taxonomy" id="1712670"/>
    <lineage>
        <taxon>Eukaryota</taxon>
        <taxon>Metazoa</taxon>
        <taxon>Chordata</taxon>
        <taxon>Tunicata</taxon>
        <taxon>Ascidiacea</taxon>
        <taxon>Aplousobranchia</taxon>
        <taxon>Diazonidae</taxon>
        <taxon>Rhopalaea</taxon>
    </lineage>
</organism>
<feature type="domain" description="Cytochrome b/b6 N-terminal region profile" evidence="17">
    <location>
        <begin position="1"/>
        <end position="206"/>
    </location>
</feature>
<dbReference type="PROSITE" id="PS51002">
    <property type="entry name" value="CYTB_NTER"/>
    <property type="match status" value="1"/>
</dbReference>
<keyword evidence="11 16" id="KW-1133">Transmembrane helix</keyword>
<feature type="transmembrane region" description="Helical" evidence="16">
    <location>
        <begin position="313"/>
        <end position="334"/>
    </location>
</feature>
<dbReference type="InterPro" id="IPR048260">
    <property type="entry name" value="Cytochrome_b_C_euk/bac"/>
</dbReference>
<evidence type="ECO:0000256" key="14">
    <source>
        <dbReference type="ARBA" id="ARBA00023128"/>
    </source>
</evidence>
<keyword evidence="9" id="KW-0999">Mitochondrion inner membrane</keyword>
<keyword evidence="15 16" id="KW-0472">Membrane</keyword>
<dbReference type="InterPro" id="IPR036150">
    <property type="entry name" value="Cyt_b/b6_C_sf"/>
</dbReference>
<dbReference type="CDD" id="cd00284">
    <property type="entry name" value="Cytochrome_b_N"/>
    <property type="match status" value="1"/>
</dbReference>
<dbReference type="Pfam" id="PF00033">
    <property type="entry name" value="Cytochrome_B"/>
    <property type="match status" value="1"/>
</dbReference>
<keyword evidence="13" id="KW-0830">Ubiquinone</keyword>
<comment type="cofactor">
    <cofactor evidence="16">
        <name>heme b</name>
        <dbReference type="ChEBI" id="CHEBI:60344"/>
    </cofactor>
    <text evidence="16">Binds 2 heme groups non-covalently.</text>
</comment>
<evidence type="ECO:0000256" key="2">
    <source>
        <dbReference type="ARBA" id="ARBA00004448"/>
    </source>
</evidence>
<dbReference type="GO" id="GO:0046872">
    <property type="term" value="F:metal ion binding"/>
    <property type="evidence" value="ECO:0007669"/>
    <property type="project" value="UniProtKB-UniRule"/>
</dbReference>
<dbReference type="GO" id="GO:0008121">
    <property type="term" value="F:quinol-cytochrome-c reductase activity"/>
    <property type="evidence" value="ECO:0007669"/>
    <property type="project" value="TreeGrafter"/>
</dbReference>
<feature type="transmembrane region" description="Helical" evidence="16">
    <location>
        <begin position="174"/>
        <end position="197"/>
    </location>
</feature>
<keyword evidence="6 16" id="KW-0679">Respiratory chain</keyword>
<evidence type="ECO:0000256" key="13">
    <source>
        <dbReference type="ARBA" id="ARBA00023075"/>
    </source>
</evidence>
<evidence type="ECO:0000256" key="10">
    <source>
        <dbReference type="ARBA" id="ARBA00022982"/>
    </source>
</evidence>
<evidence type="ECO:0000313" key="19">
    <source>
        <dbReference type="EMBL" id="CUH72606.1"/>
    </source>
</evidence>
<dbReference type="EMBL" id="LN877970">
    <property type="protein sequence ID" value="CUH72606.1"/>
    <property type="molecule type" value="Genomic_DNA"/>
</dbReference>
<feature type="transmembrane region" description="Helical" evidence="16">
    <location>
        <begin position="137"/>
        <end position="162"/>
    </location>
</feature>
<keyword evidence="4 16" id="KW-0813">Transport</keyword>
<evidence type="ECO:0000256" key="11">
    <source>
        <dbReference type="ARBA" id="ARBA00022989"/>
    </source>
</evidence>
<dbReference type="AlphaFoldDB" id="A0A173QSY1"/>
<keyword evidence="7 16" id="KW-0812">Transmembrane</keyword>
<dbReference type="SUPFAM" id="SSF81342">
    <property type="entry name" value="Transmembrane di-heme cytochromes"/>
    <property type="match status" value="1"/>
</dbReference>
<evidence type="ECO:0000256" key="8">
    <source>
        <dbReference type="ARBA" id="ARBA00022723"/>
    </source>
</evidence>
<dbReference type="PANTHER" id="PTHR19271:SF16">
    <property type="entry name" value="CYTOCHROME B"/>
    <property type="match status" value="1"/>
</dbReference>